<evidence type="ECO:0000313" key="1">
    <source>
        <dbReference type="EMBL" id="CAB5218318.1"/>
    </source>
</evidence>
<protein>
    <submittedName>
        <fullName evidence="1">Uncharacterized protein</fullName>
    </submittedName>
</protein>
<sequence length="324" mass="35496">MAISYSPTDIRGKAYEPIIEEILFANDTVEKNLVAFETDVKADTIFTENDNTATMQAYSSGAPSSSGTLGLTDTLVSPVKVMYYQEFDPNTLRSSRFKRDMAAGAWNIESNEFASKVLASYGKAISEDLQAKFWSNATSATKTAVAAGANTTAEKAYVAGLSAGQFDGVVTRMIYNGGAVGGRVNVVGTTISATNIATEYAKVYAAIPARVLAGAVKPYIYAPYSHKQFINIFNISATYRDLFSVNQATQTYFYNGVEIKFVPMPENCVIAARPDYIVWCTDLLSDINMLKIDKIALNREDMFVKNIMTIFAHVLNQTMNVLYL</sequence>
<gene>
    <name evidence="1" type="ORF">UFOVP212_17</name>
</gene>
<accession>A0A6J7WNC1</accession>
<proteinExistence type="predicted"/>
<name>A0A6J7WNC1_9CAUD</name>
<dbReference type="EMBL" id="LR798265">
    <property type="protein sequence ID" value="CAB5218318.1"/>
    <property type="molecule type" value="Genomic_DNA"/>
</dbReference>
<organism evidence="1">
    <name type="scientific">uncultured Caudovirales phage</name>
    <dbReference type="NCBI Taxonomy" id="2100421"/>
    <lineage>
        <taxon>Viruses</taxon>
        <taxon>Duplodnaviria</taxon>
        <taxon>Heunggongvirae</taxon>
        <taxon>Uroviricota</taxon>
        <taxon>Caudoviricetes</taxon>
        <taxon>Peduoviridae</taxon>
        <taxon>Maltschvirus</taxon>
        <taxon>Maltschvirus maltsch</taxon>
    </lineage>
</organism>
<reference evidence="1" key="1">
    <citation type="submission" date="2020-05" db="EMBL/GenBank/DDBJ databases">
        <authorList>
            <person name="Chiriac C."/>
            <person name="Salcher M."/>
            <person name="Ghai R."/>
            <person name="Kavagutti S V."/>
        </authorList>
    </citation>
    <scope>NUCLEOTIDE SEQUENCE</scope>
</reference>